<feature type="region of interest" description="Disordered" evidence="1">
    <location>
        <begin position="233"/>
        <end position="314"/>
    </location>
</feature>
<evidence type="ECO:0000313" key="2">
    <source>
        <dbReference type="EMBL" id="CAL5010762.1"/>
    </source>
</evidence>
<dbReference type="AlphaFoldDB" id="A0ABC9BY80"/>
<feature type="compositionally biased region" description="Pro residues" evidence="1">
    <location>
        <begin position="94"/>
        <end position="106"/>
    </location>
</feature>
<dbReference type="EMBL" id="OZ075138">
    <property type="protein sequence ID" value="CAL5010762.1"/>
    <property type="molecule type" value="Genomic_DNA"/>
</dbReference>
<feature type="compositionally biased region" description="Low complexity" evidence="1">
    <location>
        <begin position="16"/>
        <end position="28"/>
    </location>
</feature>
<name>A0ABC9BY80_9POAL</name>
<reference evidence="3" key="1">
    <citation type="submission" date="2024-06" db="EMBL/GenBank/DDBJ databases">
        <authorList>
            <person name="Ryan C."/>
        </authorList>
    </citation>
    <scope>NUCLEOTIDE SEQUENCE [LARGE SCALE GENOMIC DNA]</scope>
</reference>
<feature type="compositionally biased region" description="Basic and acidic residues" evidence="1">
    <location>
        <begin position="284"/>
        <end position="302"/>
    </location>
</feature>
<proteinExistence type="predicted"/>
<feature type="compositionally biased region" description="Basic and acidic residues" evidence="1">
    <location>
        <begin position="253"/>
        <end position="269"/>
    </location>
</feature>
<gene>
    <name evidence="2" type="ORF">URODEC1_LOCUS70142</name>
</gene>
<dbReference type="Proteomes" id="UP001497457">
    <property type="component" value="Chromosome 28b"/>
</dbReference>
<organism evidence="2 3">
    <name type="scientific">Urochloa decumbens</name>
    <dbReference type="NCBI Taxonomy" id="240449"/>
    <lineage>
        <taxon>Eukaryota</taxon>
        <taxon>Viridiplantae</taxon>
        <taxon>Streptophyta</taxon>
        <taxon>Embryophyta</taxon>
        <taxon>Tracheophyta</taxon>
        <taxon>Spermatophyta</taxon>
        <taxon>Magnoliopsida</taxon>
        <taxon>Liliopsida</taxon>
        <taxon>Poales</taxon>
        <taxon>Poaceae</taxon>
        <taxon>PACMAD clade</taxon>
        <taxon>Panicoideae</taxon>
        <taxon>Panicodae</taxon>
        <taxon>Paniceae</taxon>
        <taxon>Melinidinae</taxon>
        <taxon>Urochloa</taxon>
    </lineage>
</organism>
<feature type="compositionally biased region" description="Gly residues" evidence="1">
    <location>
        <begin position="1"/>
        <end position="15"/>
    </location>
</feature>
<evidence type="ECO:0000313" key="3">
    <source>
        <dbReference type="Proteomes" id="UP001497457"/>
    </source>
</evidence>
<accession>A0ABC9BY80</accession>
<feature type="region of interest" description="Disordered" evidence="1">
    <location>
        <begin position="1"/>
        <end position="106"/>
    </location>
</feature>
<feature type="compositionally biased region" description="Pro residues" evidence="1">
    <location>
        <begin position="58"/>
        <end position="82"/>
    </location>
</feature>
<evidence type="ECO:0000256" key="1">
    <source>
        <dbReference type="SAM" id="MobiDB-lite"/>
    </source>
</evidence>
<reference evidence="2 3" key="2">
    <citation type="submission" date="2024-10" db="EMBL/GenBank/DDBJ databases">
        <authorList>
            <person name="Ryan C."/>
        </authorList>
    </citation>
    <scope>NUCLEOTIDE SEQUENCE [LARGE SCALE GENOMIC DNA]</scope>
</reference>
<protein>
    <submittedName>
        <fullName evidence="2">Uncharacterized protein</fullName>
    </submittedName>
</protein>
<keyword evidence="3" id="KW-1185">Reference proteome</keyword>
<sequence>MLPGGGRWARRGGGPRPHYAAAPAAPWRGGERGARRGGAPRHAAPRPPPRGLGAFPRQPAPPRGPAPPPRRVVAAPAPPRRPGPWRGPGDLPCHPAPPPLRVPPPRAHVRGGALRGDMRRHGPGYRRAAPRRDAIGAPIKVLAPILSGDNVFSSSLPLVDAAGRFLGYVSGSAVRGLRERVVRGEGALHVSAAQLPEKARGGPMLQGGGFRLIASNGDGLRGGIPMDLRVLPAGGPLAHGGDDRGDLQLQQRGEGEEDRRVSNRGRADNAVEDYNNIGGGDPEDLQHAEEPRAEGLRHGGRAEEDDGDGDGGRAEDAEVMRLRAEEAARAEDAVEVHDDNAQDAVEVHDIDDAEARRARAEAEARAEEAAQIQERLGYLYNLMNNQHDQVLGIVRSMDQITADANRAKDWSEVAKALAPFEHARQKLTNSFWLQHEEAESLRQRQRHLQLPVLEAPRRITKGPEQY</sequence>